<dbReference type="InterPro" id="IPR009091">
    <property type="entry name" value="RCC1/BLIP-II"/>
</dbReference>
<dbReference type="AlphaFoldDB" id="A0A1H9XZU2"/>
<feature type="non-terminal residue" evidence="1">
    <location>
        <position position="1"/>
    </location>
</feature>
<gene>
    <name evidence="1" type="ORF">SAMN04487772_1012</name>
</gene>
<dbReference type="Proteomes" id="UP000199800">
    <property type="component" value="Unassembled WGS sequence"/>
</dbReference>
<reference evidence="1 2" key="1">
    <citation type="submission" date="2016-10" db="EMBL/GenBank/DDBJ databases">
        <authorList>
            <person name="de Groot N.N."/>
        </authorList>
    </citation>
    <scope>NUCLEOTIDE SEQUENCE [LARGE SCALE GENOMIC DNA]</scope>
    <source>
        <strain evidence="1 2">DSM 1801</strain>
    </source>
</reference>
<dbReference type="STRING" id="29364.SAMN04487772_1012"/>
<dbReference type="SUPFAM" id="SSF50985">
    <property type="entry name" value="RCC1/BLIP-II"/>
    <property type="match status" value="1"/>
</dbReference>
<evidence type="ECO:0008006" key="3">
    <source>
        <dbReference type="Google" id="ProtNLM"/>
    </source>
</evidence>
<accession>A0A1H9XZU2</accession>
<name>A0A1H9XZU2_9FIRM</name>
<dbReference type="EMBL" id="FOHN01000001">
    <property type="protein sequence ID" value="SES61881.1"/>
    <property type="molecule type" value="Genomic_DNA"/>
</dbReference>
<evidence type="ECO:0000313" key="2">
    <source>
        <dbReference type="Proteomes" id="UP000199800"/>
    </source>
</evidence>
<dbReference type="Gene3D" id="2.130.10.30">
    <property type="entry name" value="Regulator of chromosome condensation 1/beta-lactamase-inhibitor protein II"/>
    <property type="match status" value="1"/>
</dbReference>
<organism evidence="1 2">
    <name type="scientific">[Clostridium] polysaccharolyticum</name>
    <dbReference type="NCBI Taxonomy" id="29364"/>
    <lineage>
        <taxon>Bacteria</taxon>
        <taxon>Bacillati</taxon>
        <taxon>Bacillota</taxon>
        <taxon>Clostridia</taxon>
        <taxon>Lachnospirales</taxon>
        <taxon>Lachnospiraceae</taxon>
    </lineage>
</organism>
<protein>
    <recommendedName>
        <fullName evidence="3">Regulator of chromosome condensation (RCC1) repeat-containing protein</fullName>
    </recommendedName>
</protein>
<sequence length="218" mass="23679">ISTDFDSYVLLSKTGKIEAFSEKYDKSFEFFKEETSTWTDVVKAVNGKSCIVALKRDGTVYVADYNKRYGSSEITYDKVEDWTDIVDIADDTGDSIVGLKSDGTVICSRYEIKGPDGNLVKNPHAFHVSGWNDIIAISQSGYSLLGLKRDGSVVATGGNAHKQLDVSSWHDIVAIAAGDWISVGLKSDGTVVIAGDCGKLDPKDVADMNDLYVPAVKY</sequence>
<proteinExistence type="predicted"/>
<keyword evidence="2" id="KW-1185">Reference proteome</keyword>
<evidence type="ECO:0000313" key="1">
    <source>
        <dbReference type="EMBL" id="SES61881.1"/>
    </source>
</evidence>